<evidence type="ECO:0000313" key="4">
    <source>
        <dbReference type="Proteomes" id="UP000559027"/>
    </source>
</evidence>
<name>A0A8H5G2M8_9AGAR</name>
<feature type="compositionally biased region" description="Polar residues" evidence="1">
    <location>
        <begin position="33"/>
        <end position="42"/>
    </location>
</feature>
<sequence length="174" mass="18946">MSDQKFDHSSNPPNYSGPPPGGPSQPQAAYMNNMPQQQSPYMGQQPPLPGVQTQYQQTTTRTTTMGQPHTAPMQPQMTGQPQMMNMGTTMSMGAPQQPGQPMQPQSTGVMMNVMMPGTVGGTNQYMDLCMQGMHARTRKYGACGIVTAILCFPIGLIALFVDVEEYCVRCGTRF</sequence>
<dbReference type="OrthoDB" id="2564984at2759"/>
<evidence type="ECO:0008006" key="5">
    <source>
        <dbReference type="Google" id="ProtNLM"/>
    </source>
</evidence>
<dbReference type="EMBL" id="JAACJO010000006">
    <property type="protein sequence ID" value="KAF5357227.1"/>
    <property type="molecule type" value="Genomic_DNA"/>
</dbReference>
<comment type="caution">
    <text evidence="3">The sequence shown here is derived from an EMBL/GenBank/DDBJ whole genome shotgun (WGS) entry which is preliminary data.</text>
</comment>
<feature type="region of interest" description="Disordered" evidence="1">
    <location>
        <begin position="1"/>
        <end position="79"/>
    </location>
</feature>
<proteinExistence type="predicted"/>
<protein>
    <recommendedName>
        <fullName evidence="5">Brain protein I3</fullName>
    </recommendedName>
</protein>
<feature type="compositionally biased region" description="Low complexity" evidence="1">
    <location>
        <begin position="52"/>
        <end position="79"/>
    </location>
</feature>
<evidence type="ECO:0000256" key="2">
    <source>
        <dbReference type="SAM" id="Phobius"/>
    </source>
</evidence>
<keyword evidence="2" id="KW-1133">Transmembrane helix</keyword>
<dbReference type="Proteomes" id="UP000559027">
    <property type="component" value="Unassembled WGS sequence"/>
</dbReference>
<keyword evidence="2" id="KW-0812">Transmembrane</keyword>
<keyword evidence="4" id="KW-1185">Reference proteome</keyword>
<dbReference type="AlphaFoldDB" id="A0A8H5G2M8"/>
<keyword evidence="2" id="KW-0472">Membrane</keyword>
<organism evidence="3 4">
    <name type="scientific">Leucocoprinus leucothites</name>
    <dbReference type="NCBI Taxonomy" id="201217"/>
    <lineage>
        <taxon>Eukaryota</taxon>
        <taxon>Fungi</taxon>
        <taxon>Dikarya</taxon>
        <taxon>Basidiomycota</taxon>
        <taxon>Agaricomycotina</taxon>
        <taxon>Agaricomycetes</taxon>
        <taxon>Agaricomycetidae</taxon>
        <taxon>Agaricales</taxon>
        <taxon>Agaricineae</taxon>
        <taxon>Agaricaceae</taxon>
        <taxon>Leucocoprinus</taxon>
    </lineage>
</organism>
<evidence type="ECO:0000313" key="3">
    <source>
        <dbReference type="EMBL" id="KAF5357227.1"/>
    </source>
</evidence>
<gene>
    <name evidence="3" type="ORF">D9756_006755</name>
</gene>
<reference evidence="3 4" key="1">
    <citation type="journal article" date="2020" name="ISME J.">
        <title>Uncovering the hidden diversity of litter-decomposition mechanisms in mushroom-forming fungi.</title>
        <authorList>
            <person name="Floudas D."/>
            <person name="Bentzer J."/>
            <person name="Ahren D."/>
            <person name="Johansson T."/>
            <person name="Persson P."/>
            <person name="Tunlid A."/>
        </authorList>
    </citation>
    <scope>NUCLEOTIDE SEQUENCE [LARGE SCALE GENOMIC DNA]</scope>
    <source>
        <strain evidence="3 4">CBS 146.42</strain>
    </source>
</reference>
<accession>A0A8H5G2M8</accession>
<feature type="transmembrane region" description="Helical" evidence="2">
    <location>
        <begin position="140"/>
        <end position="161"/>
    </location>
</feature>
<evidence type="ECO:0000256" key="1">
    <source>
        <dbReference type="SAM" id="MobiDB-lite"/>
    </source>
</evidence>